<dbReference type="PANTHER" id="PTHR33318:SF7">
    <property type="entry name" value="PROTEIN JASON"/>
    <property type="match status" value="1"/>
</dbReference>
<reference evidence="2 3" key="1">
    <citation type="journal article" date="2018" name="Sci. Data">
        <title>The draft genome sequence of cork oak.</title>
        <authorList>
            <person name="Ramos A.M."/>
            <person name="Usie A."/>
            <person name="Barbosa P."/>
            <person name="Barros P.M."/>
            <person name="Capote T."/>
            <person name="Chaves I."/>
            <person name="Simoes F."/>
            <person name="Abreu I."/>
            <person name="Carrasquinho I."/>
            <person name="Faro C."/>
            <person name="Guimaraes J.B."/>
            <person name="Mendonca D."/>
            <person name="Nobrega F."/>
            <person name="Rodrigues L."/>
            <person name="Saibo N.J.M."/>
            <person name="Varela M.C."/>
            <person name="Egas C."/>
            <person name="Matos J."/>
            <person name="Miguel C.M."/>
            <person name="Oliveira M.M."/>
            <person name="Ricardo C.P."/>
            <person name="Goncalves S."/>
        </authorList>
    </citation>
    <scope>NUCLEOTIDE SEQUENCE [LARGE SCALE GENOMIC DNA]</scope>
    <source>
        <strain evidence="3">cv. HL8</strain>
    </source>
</reference>
<name>A0AAW0JBR3_QUESU</name>
<evidence type="ECO:0000313" key="3">
    <source>
        <dbReference type="Proteomes" id="UP000237347"/>
    </source>
</evidence>
<sequence length="215" mass="24045">DSVIFRNCLASLFLSEEKEDSPNADRETHGFGSPESHKALKDEARFLKACGTFVETPAEIWKASANSKNSHLHMMEIQSLQNSIHGFPTHPSRNFTYITLEGSLSAQLKAVEQEVLIQLSELMLIRPKTLQYQFHLGFQPQKFSAGASLHFQCDFDASSSSSENVSQNQKRYESPGNQSVSKPSPYPTSLKLSDEMQTPGTVFPTNIDIFTIRKT</sequence>
<proteinExistence type="predicted"/>
<feature type="compositionally biased region" description="Polar residues" evidence="1">
    <location>
        <begin position="163"/>
        <end position="182"/>
    </location>
</feature>
<dbReference type="Proteomes" id="UP000237347">
    <property type="component" value="Unassembled WGS sequence"/>
</dbReference>
<dbReference type="GO" id="GO:0007142">
    <property type="term" value="P:male meiosis II"/>
    <property type="evidence" value="ECO:0007669"/>
    <property type="project" value="InterPro"/>
</dbReference>
<feature type="non-terminal residue" evidence="2">
    <location>
        <position position="1"/>
    </location>
</feature>
<accession>A0AAW0JBR3</accession>
<dbReference type="EMBL" id="PKMF04000614">
    <property type="protein sequence ID" value="KAK7824053.1"/>
    <property type="molecule type" value="Genomic_DNA"/>
</dbReference>
<feature type="region of interest" description="Disordered" evidence="1">
    <location>
        <begin position="160"/>
        <end position="197"/>
    </location>
</feature>
<gene>
    <name evidence="2" type="primary">JASON_2</name>
    <name evidence="2" type="ORF">CFP56_034885</name>
</gene>
<organism evidence="2 3">
    <name type="scientific">Quercus suber</name>
    <name type="common">Cork oak</name>
    <dbReference type="NCBI Taxonomy" id="58331"/>
    <lineage>
        <taxon>Eukaryota</taxon>
        <taxon>Viridiplantae</taxon>
        <taxon>Streptophyta</taxon>
        <taxon>Embryophyta</taxon>
        <taxon>Tracheophyta</taxon>
        <taxon>Spermatophyta</taxon>
        <taxon>Magnoliopsida</taxon>
        <taxon>eudicotyledons</taxon>
        <taxon>Gunneridae</taxon>
        <taxon>Pentapetalae</taxon>
        <taxon>rosids</taxon>
        <taxon>fabids</taxon>
        <taxon>Fagales</taxon>
        <taxon>Fagaceae</taxon>
        <taxon>Quercus</taxon>
    </lineage>
</organism>
<evidence type="ECO:0000256" key="1">
    <source>
        <dbReference type="SAM" id="MobiDB-lite"/>
    </source>
</evidence>
<protein>
    <submittedName>
        <fullName evidence="2">Protein jason</fullName>
    </submittedName>
</protein>
<comment type="caution">
    <text evidence="2">The sequence shown here is derived from an EMBL/GenBank/DDBJ whole genome shotgun (WGS) entry which is preliminary data.</text>
</comment>
<evidence type="ECO:0000313" key="2">
    <source>
        <dbReference type="EMBL" id="KAK7824053.1"/>
    </source>
</evidence>
<keyword evidence="3" id="KW-1185">Reference proteome</keyword>
<dbReference type="PANTHER" id="PTHR33318">
    <property type="entry name" value="ASPARTYL/GLUTAMYL-TRNA(ASN/GLN) AMIDOTRANSFERASE SUBUNIT"/>
    <property type="match status" value="1"/>
</dbReference>
<dbReference type="InterPro" id="IPR039300">
    <property type="entry name" value="JASON"/>
</dbReference>
<dbReference type="AlphaFoldDB" id="A0AAW0JBR3"/>